<evidence type="ECO:0000313" key="2">
    <source>
        <dbReference type="Proteomes" id="UP000237271"/>
    </source>
</evidence>
<dbReference type="EMBL" id="NCKW01011052">
    <property type="protein sequence ID" value="POM64801.1"/>
    <property type="molecule type" value="Genomic_DNA"/>
</dbReference>
<name>A0A2P4XGY7_9STRA</name>
<protein>
    <submittedName>
        <fullName evidence="1">Uncharacterized protein</fullName>
    </submittedName>
</protein>
<gene>
    <name evidence="1" type="ORF">PHPALM_19631</name>
</gene>
<evidence type="ECO:0000313" key="1">
    <source>
        <dbReference type="EMBL" id="POM64801.1"/>
    </source>
</evidence>
<reference evidence="1 2" key="1">
    <citation type="journal article" date="2017" name="Genome Biol. Evol.">
        <title>Phytophthora megakarya and P. palmivora, closely related causal agents of cacao black pod rot, underwent increases in genome sizes and gene numbers by different mechanisms.</title>
        <authorList>
            <person name="Ali S.S."/>
            <person name="Shao J."/>
            <person name="Lary D.J."/>
            <person name="Kronmiller B."/>
            <person name="Shen D."/>
            <person name="Strem M.D."/>
            <person name="Amoako-Attah I."/>
            <person name="Akrofi A.Y."/>
            <person name="Begoude B.A."/>
            <person name="Ten Hoopen G.M."/>
            <person name="Coulibaly K."/>
            <person name="Kebe B.I."/>
            <person name="Melnick R.L."/>
            <person name="Guiltinan M.J."/>
            <person name="Tyler B.M."/>
            <person name="Meinhardt L.W."/>
            <person name="Bailey B.A."/>
        </authorList>
    </citation>
    <scope>NUCLEOTIDE SEQUENCE [LARGE SCALE GENOMIC DNA]</scope>
    <source>
        <strain evidence="2">sbr112.9</strain>
    </source>
</reference>
<dbReference type="OrthoDB" id="104486at2759"/>
<proteinExistence type="predicted"/>
<keyword evidence="2" id="KW-1185">Reference proteome</keyword>
<accession>A0A2P4XGY7</accession>
<organism evidence="1 2">
    <name type="scientific">Phytophthora palmivora</name>
    <dbReference type="NCBI Taxonomy" id="4796"/>
    <lineage>
        <taxon>Eukaryota</taxon>
        <taxon>Sar</taxon>
        <taxon>Stramenopiles</taxon>
        <taxon>Oomycota</taxon>
        <taxon>Peronosporomycetes</taxon>
        <taxon>Peronosporales</taxon>
        <taxon>Peronosporaceae</taxon>
        <taxon>Phytophthora</taxon>
    </lineage>
</organism>
<sequence>MVRLAARSFLHMLPEEVDKGFDHPFYEKVLRINDDIMTFRSLGGGKGVVSRNVALQHVVSARKVQDSMTVDSNGHQYVLPTSQPSPVPPIVALLFQHVEVNLNGWNHGYLEKLQVTIMNRVLGRNGGTASNAFEDAMHGVMDKEIFPASSWLCRWINPGSGRPTEFPLQHAQGYVYFVASGRSGSV</sequence>
<dbReference type="AlphaFoldDB" id="A0A2P4XGY7"/>
<dbReference type="Proteomes" id="UP000237271">
    <property type="component" value="Unassembled WGS sequence"/>
</dbReference>
<comment type="caution">
    <text evidence="1">The sequence shown here is derived from an EMBL/GenBank/DDBJ whole genome shotgun (WGS) entry which is preliminary data.</text>
</comment>